<feature type="domain" description="RING-type" evidence="5">
    <location>
        <begin position="46"/>
        <end position="81"/>
    </location>
</feature>
<accession>A0A1B0AVK3</accession>
<dbReference type="Gene3D" id="3.30.40.10">
    <property type="entry name" value="Zinc/RING finger domain, C3HC4 (zinc finger)"/>
    <property type="match status" value="1"/>
</dbReference>
<name>A0A1B0AVK3_9MUSC</name>
<feature type="transmembrane region" description="Helical" evidence="4">
    <location>
        <begin position="6"/>
        <end position="22"/>
    </location>
</feature>
<keyword evidence="7" id="KW-1185">Reference proteome</keyword>
<dbReference type="InterPro" id="IPR013083">
    <property type="entry name" value="Znf_RING/FYVE/PHD"/>
</dbReference>
<evidence type="ECO:0000256" key="1">
    <source>
        <dbReference type="ARBA" id="ARBA00022771"/>
    </source>
</evidence>
<dbReference type="PROSITE" id="PS50089">
    <property type="entry name" value="ZF_RING_2"/>
    <property type="match status" value="1"/>
</dbReference>
<dbReference type="SUPFAM" id="SSF57850">
    <property type="entry name" value="RING/U-box"/>
    <property type="match status" value="1"/>
</dbReference>
<sequence>MLPPHFMAGVAIGFLFYVYYVYKSSTPVAYIDDNNENPSNYGHPICGICGSEVRNQYARQFSCHHIFHSRCLSERGQCPTCG</sequence>
<keyword evidence="2" id="KW-0862">Zinc</keyword>
<evidence type="ECO:0000313" key="6">
    <source>
        <dbReference type="EnsemblMetazoa" id="GPPI010092-PA"/>
    </source>
</evidence>
<dbReference type="InterPro" id="IPR001841">
    <property type="entry name" value="Znf_RING"/>
</dbReference>
<dbReference type="GO" id="GO:0008270">
    <property type="term" value="F:zinc ion binding"/>
    <property type="evidence" value="ECO:0007669"/>
    <property type="project" value="UniProtKB-KW"/>
</dbReference>
<protein>
    <recommendedName>
        <fullName evidence="5">RING-type domain-containing protein</fullName>
    </recommendedName>
</protein>
<keyword evidence="4" id="KW-1133">Transmembrane helix</keyword>
<keyword evidence="4" id="KW-0812">Transmembrane</keyword>
<keyword evidence="1 3" id="KW-0479">Metal-binding</keyword>
<reference evidence="6" key="2">
    <citation type="submission" date="2020-05" db="UniProtKB">
        <authorList>
            <consortium name="EnsemblMetazoa"/>
        </authorList>
    </citation>
    <scope>IDENTIFICATION</scope>
    <source>
        <strain evidence="6">IAEA</strain>
    </source>
</reference>
<evidence type="ECO:0000256" key="3">
    <source>
        <dbReference type="PROSITE-ProRule" id="PRU00175"/>
    </source>
</evidence>
<reference evidence="7" key="1">
    <citation type="submission" date="2015-01" db="EMBL/GenBank/DDBJ databases">
        <authorList>
            <person name="Aksoy S."/>
            <person name="Warren W."/>
            <person name="Wilson R.K."/>
        </authorList>
    </citation>
    <scope>NUCLEOTIDE SEQUENCE [LARGE SCALE GENOMIC DNA]</scope>
    <source>
        <strain evidence="7">IAEA</strain>
    </source>
</reference>
<dbReference type="Pfam" id="PF17122">
    <property type="entry name" value="zf-C3H2C3"/>
    <property type="match status" value="1"/>
</dbReference>
<evidence type="ECO:0000313" key="7">
    <source>
        <dbReference type="Proteomes" id="UP000092460"/>
    </source>
</evidence>
<dbReference type="AlphaFoldDB" id="A0A1B0AVK3"/>
<evidence type="ECO:0000256" key="4">
    <source>
        <dbReference type="SAM" id="Phobius"/>
    </source>
</evidence>
<evidence type="ECO:0000259" key="5">
    <source>
        <dbReference type="PROSITE" id="PS50089"/>
    </source>
</evidence>
<evidence type="ECO:0000256" key="2">
    <source>
        <dbReference type="ARBA" id="ARBA00022833"/>
    </source>
</evidence>
<dbReference type="EMBL" id="JXJN01004287">
    <property type="status" value="NOT_ANNOTATED_CDS"/>
    <property type="molecule type" value="Genomic_DNA"/>
</dbReference>
<organism evidence="6 7">
    <name type="scientific">Glossina palpalis gambiensis</name>
    <dbReference type="NCBI Taxonomy" id="67801"/>
    <lineage>
        <taxon>Eukaryota</taxon>
        <taxon>Metazoa</taxon>
        <taxon>Ecdysozoa</taxon>
        <taxon>Arthropoda</taxon>
        <taxon>Hexapoda</taxon>
        <taxon>Insecta</taxon>
        <taxon>Pterygota</taxon>
        <taxon>Neoptera</taxon>
        <taxon>Endopterygota</taxon>
        <taxon>Diptera</taxon>
        <taxon>Brachycera</taxon>
        <taxon>Muscomorpha</taxon>
        <taxon>Hippoboscoidea</taxon>
        <taxon>Glossinidae</taxon>
        <taxon>Glossina</taxon>
    </lineage>
</organism>
<dbReference type="Proteomes" id="UP000092460">
    <property type="component" value="Unassembled WGS sequence"/>
</dbReference>
<keyword evidence="1 3" id="KW-0863">Zinc-finger</keyword>
<keyword evidence="4" id="KW-0472">Membrane</keyword>
<dbReference type="EnsemblMetazoa" id="GPPI010092-RA">
    <property type="protein sequence ID" value="GPPI010092-PA"/>
    <property type="gene ID" value="GPPI010092"/>
</dbReference>
<dbReference type="SMART" id="SM00184">
    <property type="entry name" value="RING"/>
    <property type="match status" value="1"/>
</dbReference>
<dbReference type="VEuPathDB" id="VectorBase:GPPI010092"/>
<proteinExistence type="predicted"/>